<evidence type="ECO:0000256" key="12">
    <source>
        <dbReference type="ARBA" id="ARBA00048418"/>
    </source>
</evidence>
<evidence type="ECO:0000256" key="7">
    <source>
        <dbReference type="ARBA" id="ARBA00022723"/>
    </source>
</evidence>
<dbReference type="GO" id="GO:0003723">
    <property type="term" value="F:RNA binding"/>
    <property type="evidence" value="ECO:0007669"/>
    <property type="project" value="UniProtKB-KW"/>
</dbReference>
<dbReference type="PANTHER" id="PTHR21404">
    <property type="entry name" value="HEN1"/>
    <property type="match status" value="1"/>
</dbReference>
<dbReference type="EC" id="2.1.1.386" evidence="11"/>
<evidence type="ECO:0000259" key="13">
    <source>
        <dbReference type="Pfam" id="PF13649"/>
    </source>
</evidence>
<sequence>MPSHLHDQRLDAVLRAVRDCRPRTLIDLGCGEGDLLTHLLDQPGLERIIGIDHAPAALEQARLRLQAHQDEATGTRIELVLASMTERDVGPRGVDCALLIETIEHIAPNQLSRVEQVLFDHLRPTHIIITTPNADYNGILGVPPERFRHPGHRFEWGRAKFRQWSQGIAHRHGYEVACTDIAGLHPLHGGASQMARFTRRAPT</sequence>
<evidence type="ECO:0000256" key="6">
    <source>
        <dbReference type="ARBA" id="ARBA00022691"/>
    </source>
</evidence>
<evidence type="ECO:0000256" key="8">
    <source>
        <dbReference type="ARBA" id="ARBA00022842"/>
    </source>
</evidence>
<evidence type="ECO:0000256" key="3">
    <source>
        <dbReference type="ARBA" id="ARBA00021330"/>
    </source>
</evidence>
<dbReference type="InterPro" id="IPR029063">
    <property type="entry name" value="SAM-dependent_MTases_sf"/>
</dbReference>
<keyword evidence="10" id="KW-0943">RNA-mediated gene silencing</keyword>
<dbReference type="AlphaFoldDB" id="A0A9X0WGV8"/>
<evidence type="ECO:0000256" key="2">
    <source>
        <dbReference type="ARBA" id="ARBA00009026"/>
    </source>
</evidence>
<comment type="catalytic activity">
    <reaction evidence="12">
        <text>small RNA 3'-end nucleotide + S-adenosyl-L-methionine = small RNA 3'-end 2'-O-methylnucleotide + S-adenosyl-L-homocysteine + H(+)</text>
        <dbReference type="Rhea" id="RHEA:37887"/>
        <dbReference type="Rhea" id="RHEA-COMP:10415"/>
        <dbReference type="Rhea" id="RHEA-COMP:10416"/>
        <dbReference type="ChEBI" id="CHEBI:15378"/>
        <dbReference type="ChEBI" id="CHEBI:57856"/>
        <dbReference type="ChEBI" id="CHEBI:59789"/>
        <dbReference type="ChEBI" id="CHEBI:74896"/>
        <dbReference type="ChEBI" id="CHEBI:74898"/>
        <dbReference type="EC" id="2.1.1.386"/>
    </reaction>
</comment>
<keyword evidence="8" id="KW-0460">Magnesium</keyword>
<keyword evidence="4" id="KW-0489">Methyltransferase</keyword>
<keyword evidence="7" id="KW-0479">Metal-binding</keyword>
<comment type="similarity">
    <text evidence="2">Belongs to the methyltransferase superfamily. HEN1 family.</text>
</comment>
<name>A0A9X0WGV8_9GAMM</name>
<dbReference type="SUPFAM" id="SSF53335">
    <property type="entry name" value="S-adenosyl-L-methionine-dependent methyltransferases"/>
    <property type="match status" value="1"/>
</dbReference>
<dbReference type="InterPro" id="IPR026610">
    <property type="entry name" value="Hen1"/>
</dbReference>
<evidence type="ECO:0000256" key="11">
    <source>
        <dbReference type="ARBA" id="ARBA00035025"/>
    </source>
</evidence>
<evidence type="ECO:0000313" key="15">
    <source>
        <dbReference type="Proteomes" id="UP001138802"/>
    </source>
</evidence>
<keyword evidence="6" id="KW-0949">S-adenosyl-L-methionine</keyword>
<comment type="caution">
    <text evidence="14">The sequence shown here is derived from an EMBL/GenBank/DDBJ whole genome shotgun (WGS) entry which is preliminary data.</text>
</comment>
<evidence type="ECO:0000256" key="1">
    <source>
        <dbReference type="ARBA" id="ARBA00001946"/>
    </source>
</evidence>
<keyword evidence="15" id="KW-1185">Reference proteome</keyword>
<evidence type="ECO:0000256" key="10">
    <source>
        <dbReference type="ARBA" id="ARBA00023158"/>
    </source>
</evidence>
<dbReference type="CDD" id="cd02440">
    <property type="entry name" value="AdoMet_MTases"/>
    <property type="match status" value="1"/>
</dbReference>
<dbReference type="Pfam" id="PF13649">
    <property type="entry name" value="Methyltransf_25"/>
    <property type="match status" value="1"/>
</dbReference>
<dbReference type="GO" id="GO:0030422">
    <property type="term" value="P:siRNA processing"/>
    <property type="evidence" value="ECO:0007669"/>
    <property type="project" value="TreeGrafter"/>
</dbReference>
<evidence type="ECO:0000313" key="14">
    <source>
        <dbReference type="EMBL" id="MBK1644323.1"/>
    </source>
</evidence>
<evidence type="ECO:0000256" key="4">
    <source>
        <dbReference type="ARBA" id="ARBA00022603"/>
    </source>
</evidence>
<proteinExistence type="inferred from homology"/>
<dbReference type="GO" id="GO:0046872">
    <property type="term" value="F:metal ion binding"/>
    <property type="evidence" value="ECO:0007669"/>
    <property type="project" value="UniProtKB-KW"/>
</dbReference>
<feature type="domain" description="Methyltransferase" evidence="13">
    <location>
        <begin position="26"/>
        <end position="124"/>
    </location>
</feature>
<dbReference type="GO" id="GO:0090486">
    <property type="term" value="F:small RNA 2'-O-methyltransferase activity"/>
    <property type="evidence" value="ECO:0007669"/>
    <property type="project" value="UniProtKB-EC"/>
</dbReference>
<dbReference type="RefSeq" id="WP_200387127.1">
    <property type="nucleotide sequence ID" value="NZ_NRSD01000005.1"/>
</dbReference>
<dbReference type="InterPro" id="IPR041698">
    <property type="entry name" value="Methyltransf_25"/>
</dbReference>
<keyword evidence="5" id="KW-0808">Transferase</keyword>
<evidence type="ECO:0000256" key="5">
    <source>
        <dbReference type="ARBA" id="ARBA00022679"/>
    </source>
</evidence>
<dbReference type="PANTHER" id="PTHR21404:SF3">
    <property type="entry name" value="SMALL RNA 2'-O-METHYLTRANSFERASE"/>
    <property type="match status" value="1"/>
</dbReference>
<reference evidence="14 15" key="1">
    <citation type="journal article" date="2020" name="Microorganisms">
        <title>Osmotic Adaptation and Compatible Solute Biosynthesis of Phototrophic Bacteria as Revealed from Genome Analyses.</title>
        <authorList>
            <person name="Imhoff J.F."/>
            <person name="Rahn T."/>
            <person name="Kunzel S."/>
            <person name="Keller A."/>
            <person name="Neulinger S.C."/>
        </authorList>
    </citation>
    <scope>NUCLEOTIDE SEQUENCE [LARGE SCALE GENOMIC DNA]</scope>
    <source>
        <strain evidence="14 15">DSM 21303</strain>
    </source>
</reference>
<organism evidence="14 15">
    <name type="scientific">Thiocapsa imhoffii</name>
    <dbReference type="NCBI Taxonomy" id="382777"/>
    <lineage>
        <taxon>Bacteria</taxon>
        <taxon>Pseudomonadati</taxon>
        <taxon>Pseudomonadota</taxon>
        <taxon>Gammaproteobacteria</taxon>
        <taxon>Chromatiales</taxon>
        <taxon>Chromatiaceae</taxon>
        <taxon>Thiocapsa</taxon>
    </lineage>
</organism>
<accession>A0A9X0WGV8</accession>
<protein>
    <recommendedName>
        <fullName evidence="3">Small RNA 2'-O-methyltransferase</fullName>
        <ecNumber evidence="11">2.1.1.386</ecNumber>
    </recommendedName>
</protein>
<dbReference type="Proteomes" id="UP001138802">
    <property type="component" value="Unassembled WGS sequence"/>
</dbReference>
<gene>
    <name evidence="14" type="ORF">CKO25_06570</name>
</gene>
<dbReference type="GO" id="GO:0001510">
    <property type="term" value="P:RNA methylation"/>
    <property type="evidence" value="ECO:0007669"/>
    <property type="project" value="InterPro"/>
</dbReference>
<dbReference type="Gene3D" id="3.40.50.150">
    <property type="entry name" value="Vaccinia Virus protein VP39"/>
    <property type="match status" value="1"/>
</dbReference>
<dbReference type="GO" id="GO:0005737">
    <property type="term" value="C:cytoplasm"/>
    <property type="evidence" value="ECO:0007669"/>
    <property type="project" value="TreeGrafter"/>
</dbReference>
<keyword evidence="9" id="KW-0694">RNA-binding</keyword>
<dbReference type="EMBL" id="NRSD01000005">
    <property type="protein sequence ID" value="MBK1644323.1"/>
    <property type="molecule type" value="Genomic_DNA"/>
</dbReference>
<comment type="cofactor">
    <cofactor evidence="1">
        <name>Mg(2+)</name>
        <dbReference type="ChEBI" id="CHEBI:18420"/>
    </cofactor>
</comment>
<evidence type="ECO:0000256" key="9">
    <source>
        <dbReference type="ARBA" id="ARBA00022884"/>
    </source>
</evidence>